<evidence type="ECO:0000313" key="1">
    <source>
        <dbReference type="EMBL" id="CAK5107653.1"/>
    </source>
</evidence>
<sequence>MASQDNMEALYTMFSRLLDRKVDELKRVQSEGSERRENNDDIKDDYMDILITKVQLNQQQPSISVINTARRTSNRSKTDNKLNVNVRNVRH</sequence>
<dbReference type="Proteomes" id="UP001497535">
    <property type="component" value="Unassembled WGS sequence"/>
</dbReference>
<comment type="caution">
    <text evidence="1">The sequence shown here is derived from an EMBL/GenBank/DDBJ whole genome shotgun (WGS) entry which is preliminary data.</text>
</comment>
<gene>
    <name evidence="1" type="ORF">MENTE1834_LOCUS43763</name>
</gene>
<keyword evidence="2" id="KW-1185">Reference proteome</keyword>
<protein>
    <submittedName>
        <fullName evidence="1">Uncharacterized protein</fullName>
    </submittedName>
</protein>
<organism evidence="1 2">
    <name type="scientific">Meloidogyne enterolobii</name>
    <name type="common">Root-knot nematode worm</name>
    <name type="synonym">Meloidogyne mayaguensis</name>
    <dbReference type="NCBI Taxonomy" id="390850"/>
    <lineage>
        <taxon>Eukaryota</taxon>
        <taxon>Metazoa</taxon>
        <taxon>Ecdysozoa</taxon>
        <taxon>Nematoda</taxon>
        <taxon>Chromadorea</taxon>
        <taxon>Rhabditida</taxon>
        <taxon>Tylenchina</taxon>
        <taxon>Tylenchomorpha</taxon>
        <taxon>Tylenchoidea</taxon>
        <taxon>Meloidogynidae</taxon>
        <taxon>Meloidogyninae</taxon>
        <taxon>Meloidogyne</taxon>
    </lineage>
</organism>
<proteinExistence type="predicted"/>
<reference evidence="1" key="1">
    <citation type="submission" date="2023-11" db="EMBL/GenBank/DDBJ databases">
        <authorList>
            <person name="Poullet M."/>
        </authorList>
    </citation>
    <scope>NUCLEOTIDE SEQUENCE</scope>
    <source>
        <strain evidence="1">E1834</strain>
    </source>
</reference>
<accession>A0ACB1AVM3</accession>
<name>A0ACB1AVM3_MELEN</name>
<evidence type="ECO:0000313" key="2">
    <source>
        <dbReference type="Proteomes" id="UP001497535"/>
    </source>
</evidence>
<dbReference type="EMBL" id="CAVMJV010000127">
    <property type="protein sequence ID" value="CAK5107653.1"/>
    <property type="molecule type" value="Genomic_DNA"/>
</dbReference>